<evidence type="ECO:0000256" key="8">
    <source>
        <dbReference type="ARBA" id="ARBA00023065"/>
    </source>
</evidence>
<evidence type="ECO:0000256" key="9">
    <source>
        <dbReference type="ARBA" id="ARBA00023136"/>
    </source>
</evidence>
<keyword evidence="8" id="KW-0406">Ion transport</keyword>
<dbReference type="GO" id="GO:0006879">
    <property type="term" value="P:intracellular iron ion homeostasis"/>
    <property type="evidence" value="ECO:0007669"/>
    <property type="project" value="TreeGrafter"/>
</dbReference>
<dbReference type="AlphaFoldDB" id="A0A370TDK1"/>
<dbReference type="GO" id="GO:0006826">
    <property type="term" value="P:iron ion transport"/>
    <property type="evidence" value="ECO:0007669"/>
    <property type="project" value="TreeGrafter"/>
</dbReference>
<proteinExistence type="inferred from homology"/>
<feature type="transmembrane region" description="Helical" evidence="11">
    <location>
        <begin position="204"/>
        <end position="222"/>
    </location>
</feature>
<feature type="compositionally biased region" description="Low complexity" evidence="10">
    <location>
        <begin position="25"/>
        <end position="36"/>
    </location>
</feature>
<dbReference type="GO" id="GO:0000293">
    <property type="term" value="F:ferric-chelate reductase activity"/>
    <property type="evidence" value="ECO:0007669"/>
    <property type="project" value="UniProtKB-ARBA"/>
</dbReference>
<keyword evidence="4 11" id="KW-0812">Transmembrane</keyword>
<dbReference type="PANTHER" id="PTHR32361">
    <property type="entry name" value="FERRIC/CUPRIC REDUCTASE TRANSMEMBRANE COMPONENT"/>
    <property type="match status" value="1"/>
</dbReference>
<evidence type="ECO:0000313" key="13">
    <source>
        <dbReference type="EMBL" id="RDL32535.1"/>
    </source>
</evidence>
<protein>
    <recommendedName>
        <fullName evidence="12">FAD-binding FR-type domain-containing protein</fullName>
    </recommendedName>
</protein>
<dbReference type="CDD" id="cd06186">
    <property type="entry name" value="NOX_Duox_like_FAD_NADP"/>
    <property type="match status" value="1"/>
</dbReference>
<dbReference type="InterPro" id="IPR013130">
    <property type="entry name" value="Fe3_Rdtase_TM_dom"/>
</dbReference>
<dbReference type="InterPro" id="IPR039261">
    <property type="entry name" value="FNR_nucleotide-bd"/>
</dbReference>
<dbReference type="Pfam" id="PF08030">
    <property type="entry name" value="NAD_binding_6"/>
    <property type="match status" value="1"/>
</dbReference>
<feature type="region of interest" description="Disordered" evidence="10">
    <location>
        <begin position="98"/>
        <end position="125"/>
    </location>
</feature>
<dbReference type="SFLD" id="SFLDG01168">
    <property type="entry name" value="Ferric_reductase_subgroup_(FRE"/>
    <property type="match status" value="1"/>
</dbReference>
<evidence type="ECO:0000256" key="5">
    <source>
        <dbReference type="ARBA" id="ARBA00022982"/>
    </source>
</evidence>
<feature type="transmembrane region" description="Helical" evidence="11">
    <location>
        <begin position="311"/>
        <end position="332"/>
    </location>
</feature>
<dbReference type="Pfam" id="PF01794">
    <property type="entry name" value="Ferric_reduct"/>
    <property type="match status" value="1"/>
</dbReference>
<feature type="domain" description="FAD-binding FR-type" evidence="12">
    <location>
        <begin position="367"/>
        <end position="511"/>
    </location>
</feature>
<dbReference type="Proteomes" id="UP000254866">
    <property type="component" value="Unassembled WGS sequence"/>
</dbReference>
<feature type="transmembrane region" description="Helical" evidence="11">
    <location>
        <begin position="280"/>
        <end position="299"/>
    </location>
</feature>
<keyword evidence="3" id="KW-0813">Transport</keyword>
<evidence type="ECO:0000256" key="4">
    <source>
        <dbReference type="ARBA" id="ARBA00022692"/>
    </source>
</evidence>
<dbReference type="Pfam" id="PF08022">
    <property type="entry name" value="FAD_binding_8"/>
    <property type="match status" value="1"/>
</dbReference>
<keyword evidence="7" id="KW-0560">Oxidoreductase</keyword>
<feature type="transmembrane region" description="Helical" evidence="11">
    <location>
        <begin position="228"/>
        <end position="251"/>
    </location>
</feature>
<dbReference type="SFLD" id="SFLDS00052">
    <property type="entry name" value="Ferric_Reductase_Domain"/>
    <property type="match status" value="1"/>
</dbReference>
<evidence type="ECO:0000256" key="7">
    <source>
        <dbReference type="ARBA" id="ARBA00023002"/>
    </source>
</evidence>
<dbReference type="STRING" id="2656787.A0A370TDK1"/>
<dbReference type="GO" id="GO:0005886">
    <property type="term" value="C:plasma membrane"/>
    <property type="evidence" value="ECO:0007669"/>
    <property type="project" value="TreeGrafter"/>
</dbReference>
<evidence type="ECO:0000259" key="12">
    <source>
        <dbReference type="PROSITE" id="PS51384"/>
    </source>
</evidence>
<gene>
    <name evidence="13" type="ORF">BP5553_08991</name>
</gene>
<dbReference type="InterPro" id="IPR013121">
    <property type="entry name" value="Fe_red_NAD-bd_6"/>
</dbReference>
<name>A0A370TDK1_9HELO</name>
<dbReference type="EMBL" id="NPIC01000010">
    <property type="protein sequence ID" value="RDL32535.1"/>
    <property type="molecule type" value="Genomic_DNA"/>
</dbReference>
<reference evidence="13 14" key="1">
    <citation type="journal article" date="2018" name="IMA Fungus">
        <title>IMA Genome-F 9: Draft genome sequence of Annulohypoxylon stygium, Aspergillus mulundensis, Berkeleyomyces basicola (syn. Thielaviopsis basicola), Ceratocystis smalleyi, two Cercospora beticola strains, Coleophoma cylindrospora, Fusarium fracticaudum, Phialophora cf. hyalina, and Morchella septimelata.</title>
        <authorList>
            <person name="Wingfield B.D."/>
            <person name="Bills G.F."/>
            <person name="Dong Y."/>
            <person name="Huang W."/>
            <person name="Nel W.J."/>
            <person name="Swalarsk-Parry B.S."/>
            <person name="Vaghefi N."/>
            <person name="Wilken P.M."/>
            <person name="An Z."/>
            <person name="de Beer Z.W."/>
            <person name="De Vos L."/>
            <person name="Chen L."/>
            <person name="Duong T.A."/>
            <person name="Gao Y."/>
            <person name="Hammerbacher A."/>
            <person name="Kikkert J.R."/>
            <person name="Li Y."/>
            <person name="Li H."/>
            <person name="Li K."/>
            <person name="Li Q."/>
            <person name="Liu X."/>
            <person name="Ma X."/>
            <person name="Naidoo K."/>
            <person name="Pethybridge S.J."/>
            <person name="Sun J."/>
            <person name="Steenkamp E.T."/>
            <person name="van der Nest M.A."/>
            <person name="van Wyk S."/>
            <person name="Wingfield M.J."/>
            <person name="Xiong C."/>
            <person name="Yue Q."/>
            <person name="Zhang X."/>
        </authorList>
    </citation>
    <scope>NUCLEOTIDE SEQUENCE [LARGE SCALE GENOMIC DNA]</scope>
    <source>
        <strain evidence="13 14">BP 5553</strain>
    </source>
</reference>
<keyword evidence="6 11" id="KW-1133">Transmembrane helix</keyword>
<evidence type="ECO:0000256" key="11">
    <source>
        <dbReference type="SAM" id="Phobius"/>
    </source>
</evidence>
<accession>A0A370TDK1</accession>
<keyword evidence="9 11" id="KW-0472">Membrane</keyword>
<comment type="similarity">
    <text evidence="2">Belongs to the ferric reductase (FRE) family.</text>
</comment>
<dbReference type="OrthoDB" id="17725at2759"/>
<dbReference type="InterPro" id="IPR051410">
    <property type="entry name" value="Ferric/Cupric_Reductase"/>
</dbReference>
<dbReference type="PANTHER" id="PTHR32361:SF28">
    <property type="entry name" value="FRP1P"/>
    <property type="match status" value="1"/>
</dbReference>
<dbReference type="Gene3D" id="3.40.50.80">
    <property type="entry name" value="Nucleotide-binding domain of ferredoxin-NADP reductase (FNR) module"/>
    <property type="match status" value="1"/>
</dbReference>
<evidence type="ECO:0000256" key="3">
    <source>
        <dbReference type="ARBA" id="ARBA00022448"/>
    </source>
</evidence>
<dbReference type="GeneID" id="43601840"/>
<evidence type="ECO:0000256" key="2">
    <source>
        <dbReference type="ARBA" id="ARBA00006278"/>
    </source>
</evidence>
<comment type="subcellular location">
    <subcellularLocation>
        <location evidence="1">Membrane</location>
        <topology evidence="1">Multi-pass membrane protein</topology>
    </subcellularLocation>
</comment>
<comment type="caution">
    <text evidence="13">The sequence shown here is derived from an EMBL/GenBank/DDBJ whole genome shotgun (WGS) entry which is preliminary data.</text>
</comment>
<evidence type="ECO:0000256" key="1">
    <source>
        <dbReference type="ARBA" id="ARBA00004141"/>
    </source>
</evidence>
<dbReference type="InterPro" id="IPR013112">
    <property type="entry name" value="FAD-bd_8"/>
</dbReference>
<keyword evidence="5" id="KW-0249">Electron transport</keyword>
<dbReference type="InterPro" id="IPR017927">
    <property type="entry name" value="FAD-bd_FR_type"/>
</dbReference>
<evidence type="ECO:0000256" key="6">
    <source>
        <dbReference type="ARBA" id="ARBA00022989"/>
    </source>
</evidence>
<dbReference type="SUPFAM" id="SSF52343">
    <property type="entry name" value="Ferredoxin reductase-like, C-terminal NADP-linked domain"/>
    <property type="match status" value="1"/>
</dbReference>
<feature type="region of interest" description="Disordered" evidence="10">
    <location>
        <begin position="24"/>
        <end position="45"/>
    </location>
</feature>
<feature type="transmembrane region" description="Helical" evidence="11">
    <location>
        <begin position="61"/>
        <end position="81"/>
    </location>
</feature>
<evidence type="ECO:0000313" key="14">
    <source>
        <dbReference type="Proteomes" id="UP000254866"/>
    </source>
</evidence>
<dbReference type="RefSeq" id="XP_031866257.1">
    <property type="nucleotide sequence ID" value="XM_032017614.1"/>
</dbReference>
<keyword evidence="14" id="KW-1185">Reference proteome</keyword>
<sequence length="670" mass="75051">MGFERESESESEWFQDVVRFALKASTSTPTTTGSDSPPEPTEEDPLRRKLIQGILFTRRLILTYHIAIIGGLALLSLVHWSQKTIRWRRRRRRASRRRLLENDHPSGYSEGENAKTGQSSPKTGVYYQDPVEVSASSSGSSTVDGTTSPTLEYHNAVEETPLLHHNRAFQSLGPRRTLLSSTKAFLMYQPPPIPFINKSLPPNGTSIAILAFLGLNIFYMFFHLSSEIYQCFIAADRFGMLFVANLPYLYLLSAKNQPLRFLTGRSYESLNLFHRRLGELLCLQALLHATGMICTWYLLLRPNGFGFVRFLMVKIIIYGLVAFFAFELLYLTSLASFRQRWYELFLCVHVVLQVLALIFLFLHHAAGRPYVGVALAIFLLDRLVYRFRLKSTTVDAHATIMEDDETVKLSADITLKPESHLCGFFGKSITDGWQATDHVFVTVPSLGRTHMLQSHPFTIASRAPTKKDGEVRLDLLIRGRDGFSGDLLMRARSHRHLKVRLDGPYGSTHPMNILEDADLALVVAGGSGIAVAWPLIHHLLDKFRSSDIEAAPNSQLRKQKIVLIWIIHKAEHIDWLGQTALADAKDRGAEIILPGATEEIGRPNLTSIMNDVLDSMSVGNGTSAGNSLEKNRTGVVVSGPDSMGRLVRNRCAGMVRDGMNVDITVEKFGW</sequence>
<dbReference type="PROSITE" id="PS51384">
    <property type="entry name" value="FAD_FR"/>
    <property type="match status" value="1"/>
</dbReference>
<evidence type="ECO:0000256" key="10">
    <source>
        <dbReference type="SAM" id="MobiDB-lite"/>
    </source>
</evidence>
<dbReference type="GO" id="GO:0015677">
    <property type="term" value="P:copper ion import"/>
    <property type="evidence" value="ECO:0007669"/>
    <property type="project" value="TreeGrafter"/>
</dbReference>
<feature type="transmembrane region" description="Helical" evidence="11">
    <location>
        <begin position="344"/>
        <end position="362"/>
    </location>
</feature>
<organism evidence="13 14">
    <name type="scientific">Venustampulla echinocandica</name>
    <dbReference type="NCBI Taxonomy" id="2656787"/>
    <lineage>
        <taxon>Eukaryota</taxon>
        <taxon>Fungi</taxon>
        <taxon>Dikarya</taxon>
        <taxon>Ascomycota</taxon>
        <taxon>Pezizomycotina</taxon>
        <taxon>Leotiomycetes</taxon>
        <taxon>Helotiales</taxon>
        <taxon>Pleuroascaceae</taxon>
        <taxon>Venustampulla</taxon>
    </lineage>
</organism>